<dbReference type="GO" id="GO:0005886">
    <property type="term" value="C:plasma membrane"/>
    <property type="evidence" value="ECO:0007669"/>
    <property type="project" value="UniProtKB-SubCell"/>
</dbReference>
<dbReference type="HOGENOM" id="CLU_008713_1_0_10"/>
<dbReference type="InterPro" id="IPR050250">
    <property type="entry name" value="Macrolide_Exporter_MacB"/>
</dbReference>
<feature type="transmembrane region" description="Helical" evidence="6">
    <location>
        <begin position="371"/>
        <end position="398"/>
    </location>
</feature>
<dbReference type="InterPro" id="IPR003838">
    <property type="entry name" value="ABC3_permease_C"/>
</dbReference>
<evidence type="ECO:0000259" key="7">
    <source>
        <dbReference type="Pfam" id="PF02687"/>
    </source>
</evidence>
<keyword evidence="3 6" id="KW-0812">Transmembrane</keyword>
<protein>
    <recommendedName>
        <fullName evidence="11">ABC3 transporter permease protein domain-containing protein</fullName>
    </recommendedName>
</protein>
<keyword evidence="5 6" id="KW-0472">Membrane</keyword>
<feature type="transmembrane region" description="Helical" evidence="6">
    <location>
        <begin position="716"/>
        <end position="734"/>
    </location>
</feature>
<dbReference type="GO" id="GO:0022857">
    <property type="term" value="F:transmembrane transporter activity"/>
    <property type="evidence" value="ECO:0007669"/>
    <property type="project" value="TreeGrafter"/>
</dbReference>
<feature type="domain" description="ABC3 transporter permease C-terminal" evidence="7">
    <location>
        <begin position="667"/>
        <end position="780"/>
    </location>
</feature>
<dbReference type="Proteomes" id="UP000007435">
    <property type="component" value="Chromosome"/>
</dbReference>
<evidence type="ECO:0008006" key="11">
    <source>
        <dbReference type="Google" id="ProtNLM"/>
    </source>
</evidence>
<keyword evidence="4 6" id="KW-1133">Transmembrane helix</keyword>
<evidence type="ECO:0000256" key="6">
    <source>
        <dbReference type="SAM" id="Phobius"/>
    </source>
</evidence>
<feature type="transmembrane region" description="Helical" evidence="6">
    <location>
        <begin position="419"/>
        <end position="438"/>
    </location>
</feature>
<comment type="subcellular location">
    <subcellularLocation>
        <location evidence="1">Cell membrane</location>
        <topology evidence="1">Multi-pass membrane protein</topology>
    </subcellularLocation>
</comment>
<feature type="transmembrane region" description="Helical" evidence="6">
    <location>
        <begin position="21"/>
        <end position="41"/>
    </location>
</feature>
<name>E4RXC6_LEAB4</name>
<evidence type="ECO:0000256" key="2">
    <source>
        <dbReference type="ARBA" id="ARBA00022475"/>
    </source>
</evidence>
<feature type="transmembrane region" description="Helical" evidence="6">
    <location>
        <begin position="323"/>
        <end position="351"/>
    </location>
</feature>
<evidence type="ECO:0000256" key="1">
    <source>
        <dbReference type="ARBA" id="ARBA00004651"/>
    </source>
</evidence>
<dbReference type="PANTHER" id="PTHR30572:SF18">
    <property type="entry name" value="ABC-TYPE MACROLIDE FAMILY EXPORT SYSTEM PERMEASE COMPONENT 2"/>
    <property type="match status" value="1"/>
</dbReference>
<evidence type="ECO:0000259" key="8">
    <source>
        <dbReference type="Pfam" id="PF12704"/>
    </source>
</evidence>
<organism evidence="9 10">
    <name type="scientific">Leadbetterella byssophila (strain DSM 17132 / JCM 16389 / KACC 11308 / NBRC 106382 / 4M15)</name>
    <dbReference type="NCBI Taxonomy" id="649349"/>
    <lineage>
        <taxon>Bacteria</taxon>
        <taxon>Pseudomonadati</taxon>
        <taxon>Bacteroidota</taxon>
        <taxon>Cytophagia</taxon>
        <taxon>Cytophagales</taxon>
        <taxon>Leadbetterellaceae</taxon>
        <taxon>Leadbetterella</taxon>
    </lineage>
</organism>
<dbReference type="AlphaFoldDB" id="E4RXC6"/>
<dbReference type="STRING" id="649349.Lbys_0497"/>
<keyword evidence="2" id="KW-1003">Cell membrane</keyword>
<dbReference type="PANTHER" id="PTHR30572">
    <property type="entry name" value="MEMBRANE COMPONENT OF TRANSPORTER-RELATED"/>
    <property type="match status" value="1"/>
</dbReference>
<dbReference type="EMBL" id="CP002305">
    <property type="protein sequence ID" value="ADQ16271.1"/>
    <property type="molecule type" value="Genomic_DNA"/>
</dbReference>
<reference key="1">
    <citation type="submission" date="2010-11" db="EMBL/GenBank/DDBJ databases">
        <title>The complete genome of Leadbetterella byssophila DSM 17132.</title>
        <authorList>
            <consortium name="US DOE Joint Genome Institute (JGI-PGF)"/>
            <person name="Lucas S."/>
            <person name="Copeland A."/>
            <person name="Lapidus A."/>
            <person name="Glavina del Rio T."/>
            <person name="Dalin E."/>
            <person name="Tice H."/>
            <person name="Bruce D."/>
            <person name="Goodwin L."/>
            <person name="Pitluck S."/>
            <person name="Kyrpides N."/>
            <person name="Mavromatis K."/>
            <person name="Ivanova N."/>
            <person name="Teshima H."/>
            <person name="Brettin T."/>
            <person name="Detter J.C."/>
            <person name="Han C."/>
            <person name="Tapia R."/>
            <person name="Land M."/>
            <person name="Hauser L."/>
            <person name="Markowitz V."/>
            <person name="Cheng J.-F."/>
            <person name="Hugenholtz P."/>
            <person name="Woyke T."/>
            <person name="Wu D."/>
            <person name="Tindall B."/>
            <person name="Pomrenke H.G."/>
            <person name="Brambilla E."/>
            <person name="Klenk H.-P."/>
            <person name="Eisen J.A."/>
        </authorList>
    </citation>
    <scope>NUCLEOTIDE SEQUENCE [LARGE SCALE GENOMIC DNA]</scope>
    <source>
        <strain>DSM 17132</strain>
    </source>
</reference>
<evidence type="ECO:0000313" key="10">
    <source>
        <dbReference type="Proteomes" id="UP000007435"/>
    </source>
</evidence>
<feature type="domain" description="ABC3 transporter permease C-terminal" evidence="7">
    <location>
        <begin position="283"/>
        <end position="398"/>
    </location>
</feature>
<proteinExistence type="predicted"/>
<keyword evidence="10" id="KW-1185">Reference proteome</keyword>
<dbReference type="RefSeq" id="WP_013407325.1">
    <property type="nucleotide sequence ID" value="NC_014655.1"/>
</dbReference>
<sequence>MIKNYFLVAWRNLLRNRGFSFINIFGLAIGMAAAILILLWIKFETSVDREYALADRIYVMYNRDTFSGEKWAWSTTPTVMGPAIKKDYAEVEETVRVSNDRLLLTVGDKQLYSRGLIVDSVFFKVFDFEAISGDLITSLNNPNHIVVTEELALQLFSTTDVLGRTVKVDSSDLFKISAVLKDMPNNSRFKTSYFLPWEIIKKRDWDNGNWTNNSISNYILLRENADINAFNEKVRDITIRNTPGSPTTTEVFAYPITQAYLYGKSEDGKLVAGKLVTVRMFGAIVTFIVIIACINFMNLTTARSEKRAKEVGVRKVAGASRGVLIVQFLGECILLSLIAGLLALVLVFVSLPAFNSLIDNHLQMDLSHPFFWINFLGFVLFTGILAGSYPAFLLSSFPPVTALKGTFRVSPSGFTIRKVLVVLQFTFAIILIISTLIIQKQIKFAQNRELGYDQEKLIYVPLTGSMPRQFTYIKQAILKSGAGVGVTKSLSPITEQWSDGWGYSWPGSEPDDEKLDFIRFSADADFTKVMGVNLIQGRDIDIYTYPTDSNSVLLNEAAVKKMRIKDPIGLVISDEDTKYTVVGVIKDFIIGSPYEPIRPMMVMGPGSWFNMMHIKLNPDRALSDNLQQIENILKEFNPNYPFEYRFVDEQYAKKFENTRRTATLSSLFTALAIIISCLGLFGLSAYMATNRVKEIGVRKVLGASVKDIVILLTKDFLKLVGISFLIASPIAWYIMREWLKEYTYKIDMSVDVYVLTGLLCFIIAVATVSLQAIRAATSNPVKSLRTE</sequence>
<feature type="transmembrane region" description="Helical" evidence="6">
    <location>
        <begin position="667"/>
        <end position="689"/>
    </location>
</feature>
<reference evidence="9 10" key="2">
    <citation type="journal article" date="2011" name="Stand. Genomic Sci.">
        <title>Complete genome sequence of Leadbetterella byssophila type strain (4M15).</title>
        <authorList>
            <person name="Abt B."/>
            <person name="Teshima H."/>
            <person name="Lucas S."/>
            <person name="Lapidus A."/>
            <person name="Del Rio T.G."/>
            <person name="Nolan M."/>
            <person name="Tice H."/>
            <person name="Cheng J.F."/>
            <person name="Pitluck S."/>
            <person name="Liolios K."/>
            <person name="Pagani I."/>
            <person name="Ivanova N."/>
            <person name="Mavromatis K."/>
            <person name="Pati A."/>
            <person name="Tapia R."/>
            <person name="Han C."/>
            <person name="Goodwin L."/>
            <person name="Chen A."/>
            <person name="Palaniappan K."/>
            <person name="Land M."/>
            <person name="Hauser L."/>
            <person name="Chang Y.J."/>
            <person name="Jeffries C.D."/>
            <person name="Rohde M."/>
            <person name="Goker M."/>
            <person name="Tindall B.J."/>
            <person name="Detter J.C."/>
            <person name="Woyke T."/>
            <person name="Bristow J."/>
            <person name="Eisen J.A."/>
            <person name="Markowitz V."/>
            <person name="Hugenholtz P."/>
            <person name="Klenk H.P."/>
            <person name="Kyrpides N.C."/>
        </authorList>
    </citation>
    <scope>NUCLEOTIDE SEQUENCE [LARGE SCALE GENOMIC DNA]</scope>
    <source>
        <strain evidence="10">DSM 17132 / JCM 16389 / KACC 11308 / NBRC 106382 / 4M15</strain>
    </source>
</reference>
<dbReference type="InterPro" id="IPR025857">
    <property type="entry name" value="MacB_PCD"/>
</dbReference>
<feature type="transmembrane region" description="Helical" evidence="6">
    <location>
        <begin position="280"/>
        <end position="302"/>
    </location>
</feature>
<evidence type="ECO:0000256" key="5">
    <source>
        <dbReference type="ARBA" id="ARBA00023136"/>
    </source>
</evidence>
<gene>
    <name evidence="9" type="ordered locus">Lbys_0497</name>
</gene>
<feature type="transmembrane region" description="Helical" evidence="6">
    <location>
        <begin position="754"/>
        <end position="773"/>
    </location>
</feature>
<dbReference type="eggNOG" id="COG0577">
    <property type="taxonomic scope" value="Bacteria"/>
</dbReference>
<dbReference type="Pfam" id="PF02687">
    <property type="entry name" value="FtsX"/>
    <property type="match status" value="2"/>
</dbReference>
<feature type="domain" description="MacB-like periplasmic core" evidence="8">
    <location>
        <begin position="20"/>
        <end position="236"/>
    </location>
</feature>
<evidence type="ECO:0000313" key="9">
    <source>
        <dbReference type="EMBL" id="ADQ16271.1"/>
    </source>
</evidence>
<accession>E4RXC6</accession>
<evidence type="ECO:0000256" key="4">
    <source>
        <dbReference type="ARBA" id="ARBA00022989"/>
    </source>
</evidence>
<dbReference type="Pfam" id="PF12704">
    <property type="entry name" value="MacB_PCD"/>
    <property type="match status" value="1"/>
</dbReference>
<evidence type="ECO:0000256" key="3">
    <source>
        <dbReference type="ARBA" id="ARBA00022692"/>
    </source>
</evidence>
<dbReference type="OrthoDB" id="5933722at2"/>
<dbReference type="KEGG" id="lby:Lbys_0497"/>